<gene>
    <name evidence="3" type="ORF">METZ01_LOCUS402977</name>
</gene>
<dbReference type="AlphaFoldDB" id="A0A382VUE9"/>
<dbReference type="GO" id="GO:0032259">
    <property type="term" value="P:methylation"/>
    <property type="evidence" value="ECO:0007669"/>
    <property type="project" value="UniProtKB-KW"/>
</dbReference>
<dbReference type="Pfam" id="PF00145">
    <property type="entry name" value="DNA_methylase"/>
    <property type="match status" value="1"/>
</dbReference>
<evidence type="ECO:0000256" key="2">
    <source>
        <dbReference type="ARBA" id="ARBA00022679"/>
    </source>
</evidence>
<sequence length="272" mass="31572">LGKSTSKSASKWEVGPFAEAFPVNGELGKKSKKKVPALDDPFNSKSSPFENAGYAWKTNPGHGITRQNMMWTTKVKADYDGERQTLGDVLVDEHDPSYEIECEDELYEWVYAKSEKKEFRIRKEDRERAEAIEVPEWERNLWEIYRMCLGEPDSDGWVIYRDHFTKHLGDICYKYEEGQIAYPDLLDRPSRTVVTSEIGRSPSRMRHLIRLDDGTHRRLMPIELERLNMFPDSWTLIDGISDSRRGFLMGNALVVGVISRLRKPLRQLINSR</sequence>
<dbReference type="InterPro" id="IPR029063">
    <property type="entry name" value="SAM-dependent_MTases_sf"/>
</dbReference>
<feature type="non-terminal residue" evidence="3">
    <location>
        <position position="1"/>
    </location>
</feature>
<dbReference type="Gene3D" id="3.90.120.10">
    <property type="entry name" value="DNA Methylase, subunit A, domain 2"/>
    <property type="match status" value="1"/>
</dbReference>
<evidence type="ECO:0000313" key="3">
    <source>
        <dbReference type="EMBL" id="SVD50123.1"/>
    </source>
</evidence>
<protein>
    <recommendedName>
        <fullName evidence="4">DNA (cytosine-5-)-methyltransferase</fullName>
    </recommendedName>
</protein>
<proteinExistence type="predicted"/>
<keyword evidence="2" id="KW-0808">Transferase</keyword>
<evidence type="ECO:0008006" key="4">
    <source>
        <dbReference type="Google" id="ProtNLM"/>
    </source>
</evidence>
<dbReference type="InterPro" id="IPR001525">
    <property type="entry name" value="C5_MeTfrase"/>
</dbReference>
<reference evidence="3" key="1">
    <citation type="submission" date="2018-05" db="EMBL/GenBank/DDBJ databases">
        <authorList>
            <person name="Lanie J.A."/>
            <person name="Ng W.-L."/>
            <person name="Kazmierczak K.M."/>
            <person name="Andrzejewski T.M."/>
            <person name="Davidsen T.M."/>
            <person name="Wayne K.J."/>
            <person name="Tettelin H."/>
            <person name="Glass J.I."/>
            <person name="Rusch D."/>
            <person name="Podicherti R."/>
            <person name="Tsui H.-C.T."/>
            <person name="Winkler M.E."/>
        </authorList>
    </citation>
    <scope>NUCLEOTIDE SEQUENCE</scope>
</reference>
<dbReference type="GO" id="GO:0008168">
    <property type="term" value="F:methyltransferase activity"/>
    <property type="evidence" value="ECO:0007669"/>
    <property type="project" value="UniProtKB-KW"/>
</dbReference>
<accession>A0A382VUE9</accession>
<keyword evidence="1" id="KW-0489">Methyltransferase</keyword>
<name>A0A382VUE9_9ZZZZ</name>
<dbReference type="EMBL" id="UINC01154697">
    <property type="protein sequence ID" value="SVD50123.1"/>
    <property type="molecule type" value="Genomic_DNA"/>
</dbReference>
<evidence type="ECO:0000256" key="1">
    <source>
        <dbReference type="ARBA" id="ARBA00022603"/>
    </source>
</evidence>
<dbReference type="SUPFAM" id="SSF53335">
    <property type="entry name" value="S-adenosyl-L-methionine-dependent methyltransferases"/>
    <property type="match status" value="1"/>
</dbReference>
<organism evidence="3">
    <name type="scientific">marine metagenome</name>
    <dbReference type="NCBI Taxonomy" id="408172"/>
    <lineage>
        <taxon>unclassified sequences</taxon>
        <taxon>metagenomes</taxon>
        <taxon>ecological metagenomes</taxon>
    </lineage>
</organism>